<dbReference type="KEGG" id="fcy:FRACYDRAFT_254800"/>
<dbReference type="AlphaFoldDB" id="A0A1E7EKF3"/>
<accession>A0A1E7EKF3</accession>
<reference evidence="1 2" key="1">
    <citation type="submission" date="2016-09" db="EMBL/GenBank/DDBJ databases">
        <title>Extensive genetic diversity and differential bi-allelic expression allows diatom success in the polar Southern Ocean.</title>
        <authorList>
            <consortium name="DOE Joint Genome Institute"/>
            <person name="Mock T."/>
            <person name="Otillar R.P."/>
            <person name="Strauss J."/>
            <person name="Dupont C."/>
            <person name="Frickenhaus S."/>
            <person name="Maumus F."/>
            <person name="Mcmullan M."/>
            <person name="Sanges R."/>
            <person name="Schmutz J."/>
            <person name="Toseland A."/>
            <person name="Valas R."/>
            <person name="Veluchamy A."/>
            <person name="Ward B.J."/>
            <person name="Allen A."/>
            <person name="Barry K."/>
            <person name="Falciatore A."/>
            <person name="Ferrante M."/>
            <person name="Fortunato A.E."/>
            <person name="Gloeckner G."/>
            <person name="Gruber A."/>
            <person name="Hipkin R."/>
            <person name="Janech M."/>
            <person name="Kroth P."/>
            <person name="Leese F."/>
            <person name="Lindquist E."/>
            <person name="Lyon B.R."/>
            <person name="Martin J."/>
            <person name="Mayer C."/>
            <person name="Parker M."/>
            <person name="Quesneville H."/>
            <person name="Raymond J."/>
            <person name="Uhlig C."/>
            <person name="Valentin K.U."/>
            <person name="Worden A.Z."/>
            <person name="Armbrust E.V."/>
            <person name="Bowler C."/>
            <person name="Green B."/>
            <person name="Moulton V."/>
            <person name="Van Oosterhout C."/>
            <person name="Grigoriev I."/>
        </authorList>
    </citation>
    <scope>NUCLEOTIDE SEQUENCE [LARGE SCALE GENOMIC DNA]</scope>
    <source>
        <strain evidence="1 2">CCMP1102</strain>
    </source>
</reference>
<dbReference type="InParanoid" id="A0A1E7EKF3"/>
<evidence type="ECO:0000313" key="1">
    <source>
        <dbReference type="EMBL" id="OEU06362.1"/>
    </source>
</evidence>
<dbReference type="EMBL" id="KV784411">
    <property type="protein sequence ID" value="OEU06362.1"/>
    <property type="molecule type" value="Genomic_DNA"/>
</dbReference>
<proteinExistence type="predicted"/>
<evidence type="ECO:0000313" key="2">
    <source>
        <dbReference type="Proteomes" id="UP000095751"/>
    </source>
</evidence>
<organism evidence="1 2">
    <name type="scientific">Fragilariopsis cylindrus CCMP1102</name>
    <dbReference type="NCBI Taxonomy" id="635003"/>
    <lineage>
        <taxon>Eukaryota</taxon>
        <taxon>Sar</taxon>
        <taxon>Stramenopiles</taxon>
        <taxon>Ochrophyta</taxon>
        <taxon>Bacillariophyta</taxon>
        <taxon>Bacillariophyceae</taxon>
        <taxon>Bacillariophycidae</taxon>
        <taxon>Bacillariales</taxon>
        <taxon>Bacillariaceae</taxon>
        <taxon>Fragilariopsis</taxon>
    </lineage>
</organism>
<sequence length="197" mass="22133">MVGVAYITAILPLHLPFSEVGTSWYCFHIKADSSRFEPKILLKEDDMGIEIKQNRINDISHVEFDRHSVMKIVLKWKTSLQNSYRITQAKVDKTLTATMSEILYHANLGFSSVVGSGWIITRRYSQNATTFNSTPSSSGGAGEVWVYLDNDYKKVQLMLLIAQPMTTMKATKSMTVKQLKASTLREISALVVGLITH</sequence>
<dbReference type="Proteomes" id="UP000095751">
    <property type="component" value="Unassembled WGS sequence"/>
</dbReference>
<name>A0A1E7EKF3_9STRA</name>
<gene>
    <name evidence="1" type="ORF">FRACYDRAFT_254800</name>
</gene>
<keyword evidence="2" id="KW-1185">Reference proteome</keyword>
<protein>
    <submittedName>
        <fullName evidence="1">Uncharacterized protein</fullName>
    </submittedName>
</protein>